<sequence>MNSSEFSGYIKFLKGPGFNSKWVIKWVIKALSLVIDIIGAKEIGENGAEKIRAKGNWEKGIAKGNFDSEDMPRRFTKCLKIANQIGDHRVDKVLGVIFEREEKAYSDAEKFYNEMLEEVEARREYRHGLIVELMKLESDFVLDECLAVLRAAEQEDFAEISRLIQMKHAAGLRAGEKGWMVKKLRKLG</sequence>
<protein>
    <submittedName>
        <fullName evidence="1">Uncharacterized protein</fullName>
    </submittedName>
</protein>
<comment type="caution">
    <text evidence="1">The sequence shown here is derived from an EMBL/GenBank/DDBJ whole genome shotgun (WGS) entry which is preliminary data.</text>
</comment>
<organism evidence="1 2">
    <name type="scientific">Artemisia annua</name>
    <name type="common">Sweet wormwood</name>
    <dbReference type="NCBI Taxonomy" id="35608"/>
    <lineage>
        <taxon>Eukaryota</taxon>
        <taxon>Viridiplantae</taxon>
        <taxon>Streptophyta</taxon>
        <taxon>Embryophyta</taxon>
        <taxon>Tracheophyta</taxon>
        <taxon>Spermatophyta</taxon>
        <taxon>Magnoliopsida</taxon>
        <taxon>eudicotyledons</taxon>
        <taxon>Gunneridae</taxon>
        <taxon>Pentapetalae</taxon>
        <taxon>asterids</taxon>
        <taxon>campanulids</taxon>
        <taxon>Asterales</taxon>
        <taxon>Asteraceae</taxon>
        <taxon>Asteroideae</taxon>
        <taxon>Anthemideae</taxon>
        <taxon>Artemisiinae</taxon>
        <taxon>Artemisia</taxon>
    </lineage>
</organism>
<name>A0A2U1MNK6_ARTAN</name>
<gene>
    <name evidence="1" type="ORF">CTI12_AA360300</name>
</gene>
<reference evidence="1 2" key="1">
    <citation type="journal article" date="2018" name="Mol. Plant">
        <title>The genome of Artemisia annua provides insight into the evolution of Asteraceae family and artemisinin biosynthesis.</title>
        <authorList>
            <person name="Shen Q."/>
            <person name="Zhang L."/>
            <person name="Liao Z."/>
            <person name="Wang S."/>
            <person name="Yan T."/>
            <person name="Shi P."/>
            <person name="Liu M."/>
            <person name="Fu X."/>
            <person name="Pan Q."/>
            <person name="Wang Y."/>
            <person name="Lv Z."/>
            <person name="Lu X."/>
            <person name="Zhang F."/>
            <person name="Jiang W."/>
            <person name="Ma Y."/>
            <person name="Chen M."/>
            <person name="Hao X."/>
            <person name="Li L."/>
            <person name="Tang Y."/>
            <person name="Lv G."/>
            <person name="Zhou Y."/>
            <person name="Sun X."/>
            <person name="Brodelius P.E."/>
            <person name="Rose J.K.C."/>
            <person name="Tang K."/>
        </authorList>
    </citation>
    <scope>NUCLEOTIDE SEQUENCE [LARGE SCALE GENOMIC DNA]</scope>
    <source>
        <strain evidence="2">cv. Huhao1</strain>
        <tissue evidence="1">Leaf</tissue>
    </source>
</reference>
<dbReference type="Proteomes" id="UP000245207">
    <property type="component" value="Unassembled WGS sequence"/>
</dbReference>
<dbReference type="AlphaFoldDB" id="A0A2U1MNK6"/>
<keyword evidence="2" id="KW-1185">Reference proteome</keyword>
<evidence type="ECO:0000313" key="1">
    <source>
        <dbReference type="EMBL" id="PWA62806.1"/>
    </source>
</evidence>
<dbReference type="EMBL" id="PKPP01004779">
    <property type="protein sequence ID" value="PWA62806.1"/>
    <property type="molecule type" value="Genomic_DNA"/>
</dbReference>
<evidence type="ECO:0000313" key="2">
    <source>
        <dbReference type="Proteomes" id="UP000245207"/>
    </source>
</evidence>
<accession>A0A2U1MNK6</accession>
<proteinExistence type="predicted"/>